<reference evidence="2 3" key="1">
    <citation type="submission" date="2014-07" db="EMBL/GenBank/DDBJ databases">
        <title>Draft Genome Sequence of Gephyronic Acid Producer, Cystobacter violaceus Strain Cb vi76.</title>
        <authorList>
            <person name="Stevens D.C."/>
            <person name="Young J."/>
            <person name="Carmichael R."/>
            <person name="Tan J."/>
            <person name="Taylor R.E."/>
        </authorList>
    </citation>
    <scope>NUCLEOTIDE SEQUENCE [LARGE SCALE GENOMIC DNA]</scope>
    <source>
        <strain evidence="2 3">Cb vi76</strain>
    </source>
</reference>
<evidence type="ECO:0000256" key="1">
    <source>
        <dbReference type="SAM" id="Phobius"/>
    </source>
</evidence>
<proteinExistence type="predicted"/>
<evidence type="ECO:0000313" key="3">
    <source>
        <dbReference type="Proteomes" id="UP000028547"/>
    </source>
</evidence>
<dbReference type="Proteomes" id="UP000028547">
    <property type="component" value="Unassembled WGS sequence"/>
</dbReference>
<evidence type="ECO:0000313" key="2">
    <source>
        <dbReference type="EMBL" id="KFA94444.1"/>
    </source>
</evidence>
<feature type="transmembrane region" description="Helical" evidence="1">
    <location>
        <begin position="6"/>
        <end position="22"/>
    </location>
</feature>
<accession>A0A084T159</accession>
<name>A0A084T159_9BACT</name>
<feature type="transmembrane region" description="Helical" evidence="1">
    <location>
        <begin position="42"/>
        <end position="67"/>
    </location>
</feature>
<sequence length="499" mass="54828">MAEAGMIPFGAIIGVIVALRLLSRNQEGQSQQASPYATNSSYLFLTIVLVIPSTLFTLFGLLAGVWFFAPFTLLGIALCFPWTVARHVFIPLGWPRWASRFSYLAMMSWGSDARGGQALAAAWALLRARNPSAEARAYVEAKLEAADSPLRGAGIVAHGLMAASRGDLETARVLCRSVSLLDRRVAPRLARKLALEWCLADAAAHGRWREVLVISQKGSGSYSLAAFFRASARRLLAEPHAGRVVLISWWVLALRWWATWPLLKRAWRTPPRRASLLDLEAGETQAADRLARALELHAALARVPAGHEALALSAAAVAWDEALDSSKVHDLAAERAQGVGPLAGAEALDVLGDEVAEELAAWALAREVKLAQLEPGSDMVENVAYRVRNELLERIESAAQDMTYRLAERRPLPSEEEWRHFLALQHQCTLATSLGGLEVRRLAFDAVNVPLCNLGAWLFNERQEKAIANGMFRWLLEESRDVGTEEDCRRYQNNVGCGA</sequence>
<keyword evidence="1" id="KW-1133">Transmembrane helix</keyword>
<keyword evidence="1" id="KW-0472">Membrane</keyword>
<dbReference type="AlphaFoldDB" id="A0A084T159"/>
<dbReference type="EMBL" id="JPMI01000011">
    <property type="protein sequence ID" value="KFA94444.1"/>
    <property type="molecule type" value="Genomic_DNA"/>
</dbReference>
<keyword evidence="1" id="KW-0812">Transmembrane</keyword>
<comment type="caution">
    <text evidence="2">The sequence shown here is derived from an EMBL/GenBank/DDBJ whole genome shotgun (WGS) entry which is preliminary data.</text>
</comment>
<organism evidence="2 3">
    <name type="scientific">Archangium violaceum Cb vi76</name>
    <dbReference type="NCBI Taxonomy" id="1406225"/>
    <lineage>
        <taxon>Bacteria</taxon>
        <taxon>Pseudomonadati</taxon>
        <taxon>Myxococcota</taxon>
        <taxon>Myxococcia</taxon>
        <taxon>Myxococcales</taxon>
        <taxon>Cystobacterineae</taxon>
        <taxon>Archangiaceae</taxon>
        <taxon>Archangium</taxon>
    </lineage>
</organism>
<protein>
    <submittedName>
        <fullName evidence="2">Uncharacterized protein</fullName>
    </submittedName>
</protein>
<gene>
    <name evidence="2" type="ORF">Q664_02670</name>
</gene>